<sequence>MKRTNAGDPVMIIHRPARPALSCRPCREKKRRCDRNKPCSSCSQRDIPCVYEERHQFVQRPVENAPAQVGAGPTPADSTPSSSLSMAPSGHSAFDYSDVLGRLQRLEEAVFPTPGNMHGGDSASHTMPNCTPLSSHNANTVPSGSFSRSEHIAQLVAQLPPVNQARKLFDHFASTLQPSLCILHIPSARDILEKTYRIILRGQGEHKIEDLLLLFSIFAGATLSWTKQLLQELNATKHNAKYAFETYTHLATTILDDTNQPVTPSTTALAATATLAHIVINSDEPFPAKALALRLRCHLMAKSMLLHRLDTPSSTRERILEGANAIEVEIQRRVWWSMVASDWLSAFSGSSQEGVYAFIPRQMRVNYPSNVDDEMMKPFDPIPNFPLSTPTGMTCFLHRIKLADLCREIVDTIPPMMDEFLEADYEVILGLDKKLNDLLTNLPIFFRLDPESIRQSQDICRERPYITWQRIVLHFGLHARICRLHRSYHLEGWWNPKYAYSRSASVHSAHQVLELRRMMDGPTAAGGFRAERFWVVLQHVTMAAVTLGTDLSFNPDAPDAQARKEKILAIYKTLEGSEKDTHGLIKGIKKKMQLIMATLQPQQRQTESLAVETPSSSMIPESRNVEPGVAPVYPFGNAATGHAESPGEEQLHQLWSDFLAAVPDLQDFEWTSLLNDLDMDLDNEL</sequence>
<dbReference type="EMBL" id="CM046513">
    <property type="protein sequence ID" value="KAI8652262.1"/>
    <property type="molecule type" value="Genomic_DNA"/>
</dbReference>
<evidence type="ECO:0000313" key="1">
    <source>
        <dbReference type="EMBL" id="KAI8652262.1"/>
    </source>
</evidence>
<keyword evidence="2" id="KW-1185">Reference proteome</keyword>
<comment type="caution">
    <text evidence="1">The sequence shown here is derived from an EMBL/GenBank/DDBJ whole genome shotgun (WGS) entry which is preliminary data.</text>
</comment>
<reference evidence="1" key="1">
    <citation type="submission" date="2022-06" db="EMBL/GenBank/DDBJ databases">
        <title>Fusarium solani species complex genomes reveal bases of compartmentalisation and animal pathogenesis.</title>
        <authorList>
            <person name="Tsai I.J."/>
        </authorList>
    </citation>
    <scope>NUCLEOTIDE SEQUENCE</scope>
    <source>
        <strain evidence="1">Fu6.1</strain>
    </source>
</reference>
<gene>
    <name evidence="1" type="ORF">NCS57_01289300</name>
</gene>
<proteinExistence type="predicted"/>
<dbReference type="Proteomes" id="UP001065298">
    <property type="component" value="Chromosome 11"/>
</dbReference>
<organism evidence="1 2">
    <name type="scientific">Fusarium keratoplasticum</name>
    <dbReference type="NCBI Taxonomy" id="1328300"/>
    <lineage>
        <taxon>Eukaryota</taxon>
        <taxon>Fungi</taxon>
        <taxon>Dikarya</taxon>
        <taxon>Ascomycota</taxon>
        <taxon>Pezizomycotina</taxon>
        <taxon>Sordariomycetes</taxon>
        <taxon>Hypocreomycetidae</taxon>
        <taxon>Hypocreales</taxon>
        <taxon>Nectriaceae</taxon>
        <taxon>Fusarium</taxon>
        <taxon>Fusarium solani species complex</taxon>
    </lineage>
</organism>
<evidence type="ECO:0000313" key="2">
    <source>
        <dbReference type="Proteomes" id="UP001065298"/>
    </source>
</evidence>
<name>A0ACC0QEF8_9HYPO</name>
<accession>A0ACC0QEF8</accession>
<protein>
    <submittedName>
        <fullName evidence="1">Uncharacterized protein</fullName>
    </submittedName>
</protein>